<evidence type="ECO:0000256" key="5">
    <source>
        <dbReference type="ARBA" id="ARBA00023015"/>
    </source>
</evidence>
<organism evidence="10 11">
    <name type="scientific">Dioscorea zingiberensis</name>
    <dbReference type="NCBI Taxonomy" id="325984"/>
    <lineage>
        <taxon>Eukaryota</taxon>
        <taxon>Viridiplantae</taxon>
        <taxon>Streptophyta</taxon>
        <taxon>Embryophyta</taxon>
        <taxon>Tracheophyta</taxon>
        <taxon>Spermatophyta</taxon>
        <taxon>Magnoliopsida</taxon>
        <taxon>Liliopsida</taxon>
        <taxon>Dioscoreales</taxon>
        <taxon>Dioscoreaceae</taxon>
        <taxon>Dioscorea</taxon>
    </lineage>
</organism>
<evidence type="ECO:0000256" key="3">
    <source>
        <dbReference type="ARBA" id="ARBA00019618"/>
    </source>
</evidence>
<comment type="caution">
    <text evidence="10">The sequence shown here is derived from an EMBL/GenBank/DDBJ whole genome shotgun (WGS) entry which is preliminary data.</text>
</comment>
<keyword evidence="7" id="KW-0539">Nucleus</keyword>
<keyword evidence="5" id="KW-0805">Transcription regulation</keyword>
<dbReference type="EMBL" id="JAGGNH010000007">
    <property type="protein sequence ID" value="KAJ0968234.1"/>
    <property type="molecule type" value="Genomic_DNA"/>
</dbReference>
<dbReference type="Proteomes" id="UP001085076">
    <property type="component" value="Miscellaneous, Linkage group lg07"/>
</dbReference>
<evidence type="ECO:0000313" key="10">
    <source>
        <dbReference type="EMBL" id="KAJ0968234.1"/>
    </source>
</evidence>
<dbReference type="GO" id="GO:0003713">
    <property type="term" value="F:transcription coactivator activity"/>
    <property type="evidence" value="ECO:0007669"/>
    <property type="project" value="TreeGrafter"/>
</dbReference>
<gene>
    <name evidence="10" type="ORF">J5N97_025151</name>
</gene>
<dbReference type="OrthoDB" id="103819at2759"/>
<proteinExistence type="inferred from homology"/>
<protein>
    <recommendedName>
        <fullName evidence="3">Mediator of RNA polymerase II transcription subunit 13</fullName>
    </recommendedName>
</protein>
<evidence type="ECO:0000256" key="2">
    <source>
        <dbReference type="ARBA" id="ARBA00009354"/>
    </source>
</evidence>
<dbReference type="AlphaFoldDB" id="A0A9D5C8S6"/>
<evidence type="ECO:0000256" key="8">
    <source>
        <dbReference type="SAM" id="MobiDB-lite"/>
    </source>
</evidence>
<dbReference type="PANTHER" id="PTHR48249:SF3">
    <property type="entry name" value="MEDIATOR OF RNA POLYMERASE II TRANSCRIPTION SUBUNIT 13"/>
    <property type="match status" value="1"/>
</dbReference>
<accession>A0A9D5C8S6</accession>
<reference evidence="10" key="2">
    <citation type="journal article" date="2022" name="Hortic Res">
        <title>The genome of Dioscorea zingiberensis sheds light on the biosynthesis, origin and evolution of the medicinally important diosgenin saponins.</title>
        <authorList>
            <person name="Li Y."/>
            <person name="Tan C."/>
            <person name="Li Z."/>
            <person name="Guo J."/>
            <person name="Li S."/>
            <person name="Chen X."/>
            <person name="Wang C."/>
            <person name="Dai X."/>
            <person name="Yang H."/>
            <person name="Song W."/>
            <person name="Hou L."/>
            <person name="Xu J."/>
            <person name="Tong Z."/>
            <person name="Xu A."/>
            <person name="Yuan X."/>
            <person name="Wang W."/>
            <person name="Yang Q."/>
            <person name="Chen L."/>
            <person name="Sun Z."/>
            <person name="Wang K."/>
            <person name="Pan B."/>
            <person name="Chen J."/>
            <person name="Bao Y."/>
            <person name="Liu F."/>
            <person name="Qi X."/>
            <person name="Gang D.R."/>
            <person name="Wen J."/>
            <person name="Li J."/>
        </authorList>
    </citation>
    <scope>NUCLEOTIDE SEQUENCE</scope>
    <source>
        <strain evidence="10">Dzin_1.0</strain>
    </source>
</reference>
<dbReference type="GO" id="GO:0016592">
    <property type="term" value="C:mediator complex"/>
    <property type="evidence" value="ECO:0007669"/>
    <property type="project" value="TreeGrafter"/>
</dbReference>
<comment type="similarity">
    <text evidence="2">Belongs to the Mediator complex subunit 13 family.</text>
</comment>
<keyword evidence="4" id="KW-0678">Repressor</keyword>
<dbReference type="GO" id="GO:0045944">
    <property type="term" value="P:positive regulation of transcription by RNA polymerase II"/>
    <property type="evidence" value="ECO:0007669"/>
    <property type="project" value="TreeGrafter"/>
</dbReference>
<comment type="subcellular location">
    <subcellularLocation>
        <location evidence="1">Nucleus</location>
    </subcellularLocation>
</comment>
<dbReference type="Pfam" id="PF18296">
    <property type="entry name" value="MID_MedPIWI"/>
    <property type="match status" value="1"/>
</dbReference>
<evidence type="ECO:0000256" key="1">
    <source>
        <dbReference type="ARBA" id="ARBA00004123"/>
    </source>
</evidence>
<evidence type="ECO:0000256" key="6">
    <source>
        <dbReference type="ARBA" id="ARBA00023163"/>
    </source>
</evidence>
<sequence>MVHAGCGGLLAVSHSLDIAGVELIDPLSADVQVSSAISLLHSDIKVALKHAFGNLDGPLSVTDWCKGRSSLGDLGNTGDGYPFQSPVLESKDPSVYETCKLGTHSPQISGSQMELSPGKYLPSGLVLVDCPQQVKVTSNSVSATSSTKDYFQALAKGWDRRSFIKSLTKVLKDLKLVANSTVTQKEGTAGSITVVYVVCPFPEPISVLQTLIEMPAILGSSVLSPFKDRRSFMHSQVAKALNCTTAVDEASTSNVIVLSGFSIPKLVLQIVTVESLLRINRPANELAMLKDIAFTVYNKARRIPRVASTSEMLQTTVTGRSQPSMMHVTSPIPGLWKEFGPRISGPTLTREGDLDNATLRPGTWDNSWQTSRTGGLNCDTNRPIDLLCQEETRFMFEPLLILAEPGSCGRGTSSSVFGIVASDSSSSKTGTDDSSGIYMQTSTPGGSLGIGISSAFDKSEHDQKAASLHCCYGWTEGLALAGLHLDRFQGRVA</sequence>
<keyword evidence="11" id="KW-1185">Reference proteome</keyword>
<feature type="domain" description="MID" evidence="9">
    <location>
        <begin position="94"/>
        <end position="302"/>
    </location>
</feature>
<reference evidence="10" key="1">
    <citation type="submission" date="2021-03" db="EMBL/GenBank/DDBJ databases">
        <authorList>
            <person name="Li Z."/>
            <person name="Yang C."/>
        </authorList>
    </citation>
    <scope>NUCLEOTIDE SEQUENCE</scope>
    <source>
        <strain evidence="10">Dzin_1.0</strain>
        <tissue evidence="10">Leaf</tissue>
    </source>
</reference>
<evidence type="ECO:0000256" key="7">
    <source>
        <dbReference type="ARBA" id="ARBA00023242"/>
    </source>
</evidence>
<dbReference type="InterPro" id="IPR041285">
    <property type="entry name" value="MID_MedPIWI"/>
</dbReference>
<evidence type="ECO:0000256" key="4">
    <source>
        <dbReference type="ARBA" id="ARBA00022491"/>
    </source>
</evidence>
<name>A0A9D5C8S6_9LILI</name>
<evidence type="ECO:0000259" key="9">
    <source>
        <dbReference type="Pfam" id="PF18296"/>
    </source>
</evidence>
<dbReference type="PANTHER" id="PTHR48249">
    <property type="entry name" value="MEDIATOR OF RNA POLYMERASE II TRANSCRIPTION SUBUNIT 13"/>
    <property type="match status" value="1"/>
</dbReference>
<keyword evidence="6" id="KW-0804">Transcription</keyword>
<dbReference type="InterPro" id="IPR051139">
    <property type="entry name" value="Mediator_complx_sub13"/>
</dbReference>
<evidence type="ECO:0000313" key="11">
    <source>
        <dbReference type="Proteomes" id="UP001085076"/>
    </source>
</evidence>
<feature type="region of interest" description="Disordered" evidence="8">
    <location>
        <begin position="347"/>
        <end position="366"/>
    </location>
</feature>